<feature type="compositionally biased region" description="Basic and acidic residues" evidence="1">
    <location>
        <begin position="1"/>
        <end position="10"/>
    </location>
</feature>
<evidence type="ECO:0000256" key="1">
    <source>
        <dbReference type="SAM" id="MobiDB-lite"/>
    </source>
</evidence>
<organism evidence="2 3">
    <name type="scientific">Seminavis robusta</name>
    <dbReference type="NCBI Taxonomy" id="568900"/>
    <lineage>
        <taxon>Eukaryota</taxon>
        <taxon>Sar</taxon>
        <taxon>Stramenopiles</taxon>
        <taxon>Ochrophyta</taxon>
        <taxon>Bacillariophyta</taxon>
        <taxon>Bacillariophyceae</taxon>
        <taxon>Bacillariophycidae</taxon>
        <taxon>Naviculales</taxon>
        <taxon>Naviculaceae</taxon>
        <taxon>Seminavis</taxon>
    </lineage>
</organism>
<gene>
    <name evidence="2" type="ORF">SEMRO_122_G059350.1</name>
</gene>
<dbReference type="EMBL" id="CAICTM010000121">
    <property type="protein sequence ID" value="CAB9501941.1"/>
    <property type="molecule type" value="Genomic_DNA"/>
</dbReference>
<dbReference type="AlphaFoldDB" id="A0A9N8H5S5"/>
<reference evidence="2" key="1">
    <citation type="submission" date="2020-06" db="EMBL/GenBank/DDBJ databases">
        <authorList>
            <consortium name="Plant Systems Biology data submission"/>
        </authorList>
    </citation>
    <scope>NUCLEOTIDE SEQUENCE</scope>
    <source>
        <strain evidence="2">D6</strain>
    </source>
</reference>
<accession>A0A9N8H5S5</accession>
<name>A0A9N8H5S5_9STRA</name>
<dbReference type="Proteomes" id="UP001153069">
    <property type="component" value="Unassembled WGS sequence"/>
</dbReference>
<sequence length="159" mass="16797">MTHEDGKEDEAPIETADAPVQEQHRGHDMSAYGRRLKSKFVEDPLFRRAGSNVEHRTSDASNASARPGATYAPGGTVNSTRFHSLQGNSRVNGIPPPSAVPPLHAVATNSNADPEAGVGGLGNLIEAELVQDPAIRQFLDEDVMAAETRSNCHCCVGGG</sequence>
<feature type="region of interest" description="Disordered" evidence="1">
    <location>
        <begin position="1"/>
        <end position="98"/>
    </location>
</feature>
<proteinExistence type="predicted"/>
<keyword evidence="3" id="KW-1185">Reference proteome</keyword>
<comment type="caution">
    <text evidence="2">The sequence shown here is derived from an EMBL/GenBank/DDBJ whole genome shotgun (WGS) entry which is preliminary data.</text>
</comment>
<protein>
    <submittedName>
        <fullName evidence="2">Uncharacterized protein</fullName>
    </submittedName>
</protein>
<feature type="compositionally biased region" description="Polar residues" evidence="1">
    <location>
        <begin position="76"/>
        <end position="91"/>
    </location>
</feature>
<evidence type="ECO:0000313" key="2">
    <source>
        <dbReference type="EMBL" id="CAB9501941.1"/>
    </source>
</evidence>
<evidence type="ECO:0000313" key="3">
    <source>
        <dbReference type="Proteomes" id="UP001153069"/>
    </source>
</evidence>